<feature type="compositionally biased region" description="Basic and acidic residues" evidence="1">
    <location>
        <begin position="53"/>
        <end position="66"/>
    </location>
</feature>
<dbReference type="CDD" id="cd00201">
    <property type="entry name" value="WW"/>
    <property type="match status" value="1"/>
</dbReference>
<reference evidence="4" key="2">
    <citation type="submission" date="2024-04" db="EMBL/GenBank/DDBJ databases">
        <authorList>
            <person name="Chen Y."/>
            <person name="Shah S."/>
            <person name="Dougan E. K."/>
            <person name="Thang M."/>
            <person name="Chan C."/>
        </authorList>
    </citation>
    <scope>NUCLEOTIDE SEQUENCE [LARGE SCALE GENOMIC DNA]</scope>
</reference>
<comment type="caution">
    <text evidence="3">The sequence shown here is derived from an EMBL/GenBank/DDBJ whole genome shotgun (WGS) entry which is preliminary data.</text>
</comment>
<dbReference type="Pfam" id="PF00397">
    <property type="entry name" value="WW"/>
    <property type="match status" value="1"/>
</dbReference>
<reference evidence="3" key="1">
    <citation type="submission" date="2022-10" db="EMBL/GenBank/DDBJ databases">
        <authorList>
            <person name="Chen Y."/>
            <person name="Dougan E. K."/>
            <person name="Chan C."/>
            <person name="Rhodes N."/>
            <person name="Thang M."/>
        </authorList>
    </citation>
    <scope>NUCLEOTIDE SEQUENCE</scope>
</reference>
<dbReference type="AlphaFoldDB" id="A0A9P1GHK9"/>
<gene>
    <name evidence="3" type="ORF">C1SCF055_LOCUS39188</name>
</gene>
<evidence type="ECO:0000313" key="3">
    <source>
        <dbReference type="EMBL" id="CAI4014276.1"/>
    </source>
</evidence>
<dbReference type="SUPFAM" id="SSF51045">
    <property type="entry name" value="WW domain"/>
    <property type="match status" value="1"/>
</dbReference>
<dbReference type="InterPro" id="IPR001202">
    <property type="entry name" value="WW_dom"/>
</dbReference>
<dbReference type="EMBL" id="CAMXCT010006268">
    <property type="protein sequence ID" value="CAI4014276.1"/>
    <property type="molecule type" value="Genomic_DNA"/>
</dbReference>
<feature type="compositionally biased region" description="Basic and acidic residues" evidence="1">
    <location>
        <begin position="29"/>
        <end position="42"/>
    </location>
</feature>
<keyword evidence="6" id="KW-1185">Reference proteome</keyword>
<accession>A0A9P1GHK9</accession>
<dbReference type="SMART" id="SM00456">
    <property type="entry name" value="WW"/>
    <property type="match status" value="1"/>
</dbReference>
<dbReference type="Proteomes" id="UP001152797">
    <property type="component" value="Unassembled WGS sequence"/>
</dbReference>
<evidence type="ECO:0000256" key="1">
    <source>
        <dbReference type="SAM" id="MobiDB-lite"/>
    </source>
</evidence>
<organism evidence="3">
    <name type="scientific">Cladocopium goreaui</name>
    <dbReference type="NCBI Taxonomy" id="2562237"/>
    <lineage>
        <taxon>Eukaryota</taxon>
        <taxon>Sar</taxon>
        <taxon>Alveolata</taxon>
        <taxon>Dinophyceae</taxon>
        <taxon>Suessiales</taxon>
        <taxon>Symbiodiniaceae</taxon>
        <taxon>Cladocopium</taxon>
    </lineage>
</organism>
<proteinExistence type="predicted"/>
<dbReference type="OrthoDB" id="42462at2759"/>
<evidence type="ECO:0000313" key="6">
    <source>
        <dbReference type="Proteomes" id="UP001152797"/>
    </source>
</evidence>
<feature type="compositionally biased region" description="Basic and acidic residues" evidence="1">
    <location>
        <begin position="13"/>
        <end position="23"/>
    </location>
</feature>
<sequence>MTSHDLQDWSPSRNRDRDHRNDRDDQDDRDDRRRPRDSRPEPEGPPAQRRRTSSAERAPEPSSKEEWIRAQDRLFGHLKPLPNNWIRITSKSSGNIYFYNTKTGESTFEEPSGS</sequence>
<evidence type="ECO:0000313" key="4">
    <source>
        <dbReference type="EMBL" id="CAL1167651.1"/>
    </source>
</evidence>
<evidence type="ECO:0000259" key="2">
    <source>
        <dbReference type="PROSITE" id="PS50020"/>
    </source>
</evidence>
<protein>
    <submittedName>
        <fullName evidence="5">WW domain-containing protein</fullName>
    </submittedName>
</protein>
<dbReference type="PROSITE" id="PS01159">
    <property type="entry name" value="WW_DOMAIN_1"/>
    <property type="match status" value="1"/>
</dbReference>
<dbReference type="Gene3D" id="2.20.70.10">
    <property type="match status" value="1"/>
</dbReference>
<evidence type="ECO:0000313" key="5">
    <source>
        <dbReference type="EMBL" id="CAL4801588.1"/>
    </source>
</evidence>
<dbReference type="EMBL" id="CAMXCT030006268">
    <property type="protein sequence ID" value="CAL4801588.1"/>
    <property type="molecule type" value="Genomic_DNA"/>
</dbReference>
<name>A0A9P1GHK9_9DINO</name>
<feature type="region of interest" description="Disordered" evidence="1">
    <location>
        <begin position="1"/>
        <end position="66"/>
    </location>
</feature>
<feature type="domain" description="WW" evidence="2">
    <location>
        <begin position="79"/>
        <end position="113"/>
    </location>
</feature>
<dbReference type="EMBL" id="CAMXCT020006268">
    <property type="protein sequence ID" value="CAL1167651.1"/>
    <property type="molecule type" value="Genomic_DNA"/>
</dbReference>
<dbReference type="InterPro" id="IPR036020">
    <property type="entry name" value="WW_dom_sf"/>
</dbReference>
<dbReference type="PROSITE" id="PS50020">
    <property type="entry name" value="WW_DOMAIN_2"/>
    <property type="match status" value="1"/>
</dbReference>